<organism evidence="15 16">
    <name type="scientific">candidate division WWE3 bacterium GW2011_GWA2_44_16</name>
    <dbReference type="NCBI Taxonomy" id="1619110"/>
    <lineage>
        <taxon>Bacteria</taxon>
        <taxon>Katanobacteria</taxon>
    </lineage>
</organism>
<dbReference type="EC" id="3.1.21.10" evidence="13 14"/>
<comment type="catalytic activity">
    <reaction evidence="12 13">
        <text>Endonucleolytic cleavage at a junction such as a reciprocal single-stranded crossover between two homologous DNA duplexes (Holliday junction).</text>
        <dbReference type="EC" id="3.1.21.10"/>
    </reaction>
</comment>
<dbReference type="STRING" id="1619110.UW36_C0005G0048"/>
<dbReference type="Pfam" id="PF02075">
    <property type="entry name" value="RuvC"/>
    <property type="match status" value="1"/>
</dbReference>
<dbReference type="SUPFAM" id="SSF53098">
    <property type="entry name" value="Ribonuclease H-like"/>
    <property type="match status" value="1"/>
</dbReference>
<dbReference type="InterPro" id="IPR012337">
    <property type="entry name" value="RNaseH-like_sf"/>
</dbReference>
<dbReference type="GO" id="GO:0006281">
    <property type="term" value="P:DNA repair"/>
    <property type="evidence" value="ECO:0007669"/>
    <property type="project" value="UniProtKB-UniRule"/>
</dbReference>
<dbReference type="GO" id="GO:0008821">
    <property type="term" value="F:crossover junction DNA endonuclease activity"/>
    <property type="evidence" value="ECO:0007669"/>
    <property type="project" value="UniProtKB-UniRule"/>
</dbReference>
<comment type="subunit">
    <text evidence="13">Homodimer which binds Holliday junction (HJ) DNA. The HJ becomes 2-fold symmetrical on binding to RuvC with unstacked arms; it has a different conformation from HJ DNA in complex with RuvA. In the full resolvosome a probable DNA-RuvA(4)-RuvB(12)-RuvC(2) complex forms which resolves the HJ.</text>
</comment>
<comment type="caution">
    <text evidence="15">The sequence shown here is derived from an EMBL/GenBank/DDBJ whole genome shotgun (WGS) entry which is preliminary data.</text>
</comment>
<keyword evidence="8 13" id="KW-0460">Magnesium</keyword>
<dbReference type="PATRIC" id="fig|1619110.3.peg.287"/>
<dbReference type="HAMAP" id="MF_00034">
    <property type="entry name" value="RuvC"/>
    <property type="match status" value="1"/>
</dbReference>
<dbReference type="GO" id="GO:0005737">
    <property type="term" value="C:cytoplasm"/>
    <property type="evidence" value="ECO:0007669"/>
    <property type="project" value="UniProtKB-SubCell"/>
</dbReference>
<evidence type="ECO:0000256" key="12">
    <source>
        <dbReference type="ARBA" id="ARBA00029354"/>
    </source>
</evidence>
<dbReference type="Gene3D" id="3.30.420.10">
    <property type="entry name" value="Ribonuclease H-like superfamily/Ribonuclease H"/>
    <property type="match status" value="1"/>
</dbReference>
<accession>A0A0G1KCE7</accession>
<evidence type="ECO:0000256" key="7">
    <source>
        <dbReference type="ARBA" id="ARBA00022801"/>
    </source>
</evidence>
<dbReference type="AlphaFoldDB" id="A0A0G1KCE7"/>
<name>A0A0G1KCE7_UNCKA</name>
<dbReference type="Proteomes" id="UP000034128">
    <property type="component" value="Unassembled WGS sequence"/>
</dbReference>
<dbReference type="PANTHER" id="PTHR30194">
    <property type="entry name" value="CROSSOVER JUNCTION ENDODEOXYRIBONUCLEASE RUVC"/>
    <property type="match status" value="1"/>
</dbReference>
<keyword evidence="4 13" id="KW-0479">Metal-binding</keyword>
<dbReference type="InterPro" id="IPR036397">
    <property type="entry name" value="RNaseH_sf"/>
</dbReference>
<evidence type="ECO:0000256" key="3">
    <source>
        <dbReference type="ARBA" id="ARBA00022722"/>
    </source>
</evidence>
<feature type="binding site" evidence="13">
    <location>
        <position position="7"/>
    </location>
    <ligand>
        <name>Mg(2+)</name>
        <dbReference type="ChEBI" id="CHEBI:18420"/>
        <label>1</label>
    </ligand>
</feature>
<dbReference type="GO" id="GO:0000287">
    <property type="term" value="F:magnesium ion binding"/>
    <property type="evidence" value="ECO:0007669"/>
    <property type="project" value="UniProtKB-UniRule"/>
</dbReference>
<proteinExistence type="inferred from homology"/>
<evidence type="ECO:0000313" key="15">
    <source>
        <dbReference type="EMBL" id="KKT45469.1"/>
    </source>
</evidence>
<evidence type="ECO:0000256" key="10">
    <source>
        <dbReference type="ARBA" id="ARBA00023172"/>
    </source>
</evidence>
<dbReference type="NCBIfam" id="NF000711">
    <property type="entry name" value="PRK00039.2-1"/>
    <property type="match status" value="1"/>
</dbReference>
<keyword evidence="6 13" id="KW-0227">DNA damage</keyword>
<gene>
    <name evidence="13" type="primary">ruvC</name>
    <name evidence="15" type="ORF">UW36_C0005G0048</name>
</gene>
<evidence type="ECO:0000256" key="8">
    <source>
        <dbReference type="ARBA" id="ARBA00022842"/>
    </source>
</evidence>
<protein>
    <recommendedName>
        <fullName evidence="13 14">Crossover junction endodeoxyribonuclease RuvC</fullName>
        <ecNumber evidence="13 14">3.1.21.10</ecNumber>
    </recommendedName>
    <alternativeName>
        <fullName evidence="13">Holliday junction nuclease RuvC</fullName>
    </alternativeName>
    <alternativeName>
        <fullName evidence="13">Holliday junction resolvase RuvC</fullName>
    </alternativeName>
</protein>
<dbReference type="GO" id="GO:0003677">
    <property type="term" value="F:DNA binding"/>
    <property type="evidence" value="ECO:0007669"/>
    <property type="project" value="UniProtKB-KW"/>
</dbReference>
<evidence type="ECO:0000256" key="4">
    <source>
        <dbReference type="ARBA" id="ARBA00022723"/>
    </source>
</evidence>
<feature type="binding site" evidence="13">
    <location>
        <position position="145"/>
    </location>
    <ligand>
        <name>Mg(2+)</name>
        <dbReference type="ChEBI" id="CHEBI:18420"/>
        <label>1</label>
    </ligand>
</feature>
<evidence type="ECO:0000256" key="11">
    <source>
        <dbReference type="ARBA" id="ARBA00023204"/>
    </source>
</evidence>
<feature type="active site" evidence="13">
    <location>
        <position position="7"/>
    </location>
</feature>
<dbReference type="InterPro" id="IPR002176">
    <property type="entry name" value="X-over_junc_endoDNase_RuvC"/>
</dbReference>
<comment type="similarity">
    <text evidence="1 13">Belongs to the RuvC family.</text>
</comment>
<evidence type="ECO:0000313" key="16">
    <source>
        <dbReference type="Proteomes" id="UP000034128"/>
    </source>
</evidence>
<dbReference type="EMBL" id="LCIA01000005">
    <property type="protein sequence ID" value="KKT45469.1"/>
    <property type="molecule type" value="Genomic_DNA"/>
</dbReference>
<keyword evidence="11 13" id="KW-0234">DNA repair</keyword>
<dbReference type="GO" id="GO:0006310">
    <property type="term" value="P:DNA recombination"/>
    <property type="evidence" value="ECO:0007669"/>
    <property type="project" value="UniProtKB-UniRule"/>
</dbReference>
<keyword evidence="2 13" id="KW-0963">Cytoplasm</keyword>
<sequence length="161" mass="17424">MLILGIDPGTAKTGYAFVQVDKGVGGKKLPKIVTAGVITTGKDLDMPRRLKYLHLQLGSLCKKYKPDLMVVERLFFNTNVKTAITVGQARGISLLVGAEAGIDVFEYTALQAKCVLTGYGRAEKSQMQEAVKTYFNLTEVVKPDDANDAVAMALCHLSKSI</sequence>
<comment type="subcellular location">
    <subcellularLocation>
        <location evidence="13">Cytoplasm</location>
    </subcellularLocation>
</comment>
<dbReference type="CDD" id="cd16962">
    <property type="entry name" value="RuvC"/>
    <property type="match status" value="1"/>
</dbReference>
<keyword evidence="9 13" id="KW-0238">DNA-binding</keyword>
<dbReference type="PRINTS" id="PR00696">
    <property type="entry name" value="RSOLVASERUVC"/>
</dbReference>
<feature type="active site" evidence="13">
    <location>
        <position position="145"/>
    </location>
</feature>
<keyword evidence="10 13" id="KW-0233">DNA recombination</keyword>
<evidence type="ECO:0000256" key="9">
    <source>
        <dbReference type="ARBA" id="ARBA00023125"/>
    </source>
</evidence>
<evidence type="ECO:0000256" key="6">
    <source>
        <dbReference type="ARBA" id="ARBA00022763"/>
    </source>
</evidence>
<evidence type="ECO:0000256" key="1">
    <source>
        <dbReference type="ARBA" id="ARBA00009518"/>
    </source>
</evidence>
<feature type="binding site" evidence="13">
    <location>
        <position position="72"/>
    </location>
    <ligand>
        <name>Mg(2+)</name>
        <dbReference type="ChEBI" id="CHEBI:18420"/>
        <label>2</label>
    </ligand>
</feature>
<evidence type="ECO:0000256" key="2">
    <source>
        <dbReference type="ARBA" id="ARBA00022490"/>
    </source>
</evidence>
<keyword evidence="5 13" id="KW-0255">Endonuclease</keyword>
<evidence type="ECO:0000256" key="13">
    <source>
        <dbReference type="HAMAP-Rule" id="MF_00034"/>
    </source>
</evidence>
<keyword evidence="3 13" id="KW-0540">Nuclease</keyword>
<comment type="cofactor">
    <cofactor evidence="13">
        <name>Mg(2+)</name>
        <dbReference type="ChEBI" id="CHEBI:18420"/>
    </cofactor>
    <text evidence="13">Binds 2 Mg(2+) ion per subunit.</text>
</comment>
<reference evidence="15 16" key="1">
    <citation type="journal article" date="2015" name="Nature">
        <title>rRNA introns, odd ribosomes, and small enigmatic genomes across a large radiation of phyla.</title>
        <authorList>
            <person name="Brown C.T."/>
            <person name="Hug L.A."/>
            <person name="Thomas B.C."/>
            <person name="Sharon I."/>
            <person name="Castelle C.J."/>
            <person name="Singh A."/>
            <person name="Wilkins M.J."/>
            <person name="Williams K.H."/>
            <person name="Banfield J.F."/>
        </authorList>
    </citation>
    <scope>NUCLEOTIDE SEQUENCE [LARGE SCALE GENOMIC DNA]</scope>
</reference>
<feature type="active site" evidence="13">
    <location>
        <position position="72"/>
    </location>
</feature>
<dbReference type="NCBIfam" id="TIGR00228">
    <property type="entry name" value="ruvC"/>
    <property type="match status" value="1"/>
</dbReference>
<keyword evidence="7 13" id="KW-0378">Hydrolase</keyword>
<dbReference type="PANTHER" id="PTHR30194:SF3">
    <property type="entry name" value="CROSSOVER JUNCTION ENDODEOXYRIBONUCLEASE RUVC"/>
    <property type="match status" value="1"/>
</dbReference>
<dbReference type="FunFam" id="3.30.420.10:FF:000002">
    <property type="entry name" value="Crossover junction endodeoxyribonuclease RuvC"/>
    <property type="match status" value="1"/>
</dbReference>
<evidence type="ECO:0000256" key="5">
    <source>
        <dbReference type="ARBA" id="ARBA00022759"/>
    </source>
</evidence>
<evidence type="ECO:0000256" key="14">
    <source>
        <dbReference type="NCBIfam" id="TIGR00228"/>
    </source>
</evidence>
<comment type="function">
    <text evidence="13">The RuvA-RuvB-RuvC complex processes Holliday junction (HJ) DNA during genetic recombination and DNA repair. Endonuclease that resolves HJ intermediates. Cleaves cruciform DNA by making single-stranded nicks across the HJ at symmetrical positions within the homologous arms, yielding a 5'-phosphate and a 3'-hydroxyl group; requires a central core of homology in the junction. The consensus cleavage sequence is 5'-(A/T)TT(C/G)-3'. Cleavage occurs on the 3'-side of the TT dinucleotide at the point of strand exchange. HJ branch migration catalyzed by RuvA-RuvB allows RuvC to scan DNA until it finds its consensus sequence, where it cleaves and resolves the cruciform DNA.</text>
</comment>
<dbReference type="GO" id="GO:0048476">
    <property type="term" value="C:Holliday junction resolvase complex"/>
    <property type="evidence" value="ECO:0007669"/>
    <property type="project" value="UniProtKB-UniRule"/>
</dbReference>